<dbReference type="CDD" id="cd03135">
    <property type="entry name" value="GATase1_DJ-1"/>
    <property type="match status" value="1"/>
</dbReference>
<dbReference type="InterPro" id="IPR002818">
    <property type="entry name" value="DJ-1/PfpI"/>
</dbReference>
<comment type="caution">
    <text evidence="6">The sequence shown here is derived from an EMBL/GenBank/DDBJ whole genome shotgun (WGS) entry which is preliminary data.</text>
</comment>
<dbReference type="GO" id="GO:0046295">
    <property type="term" value="P:glycolate biosynthetic process"/>
    <property type="evidence" value="ECO:0007669"/>
    <property type="project" value="UniProtKB-ARBA"/>
</dbReference>
<dbReference type="GO" id="GO:0006979">
    <property type="term" value="P:response to oxidative stress"/>
    <property type="evidence" value="ECO:0007669"/>
    <property type="project" value="TreeGrafter"/>
</dbReference>
<accession>A0AA36GNG3</accession>
<dbReference type="FunFam" id="3.40.50.880:FF:000022">
    <property type="entry name" value="protein deglycase DJ-1"/>
    <property type="match status" value="1"/>
</dbReference>
<dbReference type="InterPro" id="IPR050325">
    <property type="entry name" value="Prot/Nucl_acid_deglycase"/>
</dbReference>
<evidence type="ECO:0000256" key="2">
    <source>
        <dbReference type="ARBA" id="ARBA00013134"/>
    </source>
</evidence>
<sequence>MSSFCLLSYSPCKILFSMSPPKTALLILADGAEEMEAVISADVLRRGGVEVTIAGLNGAGTVTCARKTKITPDSALKDVQSKTFDVVVLPGGQPGSNSLAASEAVGQVLKAHETAGKIIAAICAAPIALKSHSIKAALVTSHPSVRKQLEEGGYKYSEDRVVVADRVVTSRGPGTAFEFALKLVELLVGHEKSKELVDPMVLKL</sequence>
<keyword evidence="7" id="KW-1185">Reference proteome</keyword>
<dbReference type="GO" id="GO:0005739">
    <property type="term" value="C:mitochondrion"/>
    <property type="evidence" value="ECO:0007669"/>
    <property type="project" value="TreeGrafter"/>
</dbReference>
<dbReference type="EMBL" id="CATQJL010000112">
    <property type="protein sequence ID" value="CAJ0595344.1"/>
    <property type="molecule type" value="Genomic_DNA"/>
</dbReference>
<dbReference type="Pfam" id="PF01965">
    <property type="entry name" value="DJ-1_PfpI"/>
    <property type="match status" value="1"/>
</dbReference>
<dbReference type="GO" id="GO:1902176">
    <property type="term" value="P:negative regulation of oxidative stress-induced intrinsic apoptotic signaling pathway"/>
    <property type="evidence" value="ECO:0007669"/>
    <property type="project" value="UniProtKB-ARBA"/>
</dbReference>
<feature type="domain" description="DJ-1/PfpI" evidence="5">
    <location>
        <begin position="22"/>
        <end position="185"/>
    </location>
</feature>
<evidence type="ECO:0000313" key="6">
    <source>
        <dbReference type="EMBL" id="CAJ0595344.1"/>
    </source>
</evidence>
<dbReference type="InterPro" id="IPR029062">
    <property type="entry name" value="Class_I_gatase-like"/>
</dbReference>
<dbReference type="GO" id="GO:0036471">
    <property type="term" value="P:cellular response to glyoxal"/>
    <property type="evidence" value="ECO:0007669"/>
    <property type="project" value="UniProtKB-ARBA"/>
</dbReference>
<evidence type="ECO:0000256" key="1">
    <source>
        <dbReference type="ARBA" id="ARBA00004496"/>
    </source>
</evidence>
<dbReference type="PANTHER" id="PTHR48094">
    <property type="entry name" value="PROTEIN/NUCLEIC ACID DEGLYCASE DJ-1-RELATED"/>
    <property type="match status" value="1"/>
</dbReference>
<dbReference type="GO" id="GO:0005634">
    <property type="term" value="C:nucleus"/>
    <property type="evidence" value="ECO:0007669"/>
    <property type="project" value="TreeGrafter"/>
</dbReference>
<comment type="subcellular location">
    <subcellularLocation>
        <location evidence="1">Cytoplasm</location>
    </subcellularLocation>
</comment>
<dbReference type="PANTHER" id="PTHR48094:SF12">
    <property type="entry name" value="PARKINSON DISEASE PROTEIN 7 HOMOLOG"/>
    <property type="match status" value="1"/>
</dbReference>
<comment type="catalytic activity">
    <reaction evidence="4">
        <text>methylglyoxal + H2O = (R)-lactate + H(+)</text>
        <dbReference type="Rhea" id="RHEA:27754"/>
        <dbReference type="ChEBI" id="CHEBI:15377"/>
        <dbReference type="ChEBI" id="CHEBI:15378"/>
        <dbReference type="ChEBI" id="CHEBI:16004"/>
        <dbReference type="ChEBI" id="CHEBI:17158"/>
        <dbReference type="EC" id="4.2.1.130"/>
    </reaction>
</comment>
<dbReference type="Gene3D" id="3.40.50.880">
    <property type="match status" value="1"/>
</dbReference>
<protein>
    <recommendedName>
        <fullName evidence="2">D-lactate dehydratase</fullName>
        <ecNumber evidence="2">4.2.1.130</ecNumber>
    </recommendedName>
</protein>
<evidence type="ECO:0000313" key="7">
    <source>
        <dbReference type="Proteomes" id="UP001176961"/>
    </source>
</evidence>
<organism evidence="6 7">
    <name type="scientific">Cylicocyclus nassatus</name>
    <name type="common">Nematode worm</name>
    <dbReference type="NCBI Taxonomy" id="53992"/>
    <lineage>
        <taxon>Eukaryota</taxon>
        <taxon>Metazoa</taxon>
        <taxon>Ecdysozoa</taxon>
        <taxon>Nematoda</taxon>
        <taxon>Chromadorea</taxon>
        <taxon>Rhabditida</taxon>
        <taxon>Rhabditina</taxon>
        <taxon>Rhabditomorpha</taxon>
        <taxon>Strongyloidea</taxon>
        <taxon>Strongylidae</taxon>
        <taxon>Cylicocyclus</taxon>
    </lineage>
</organism>
<dbReference type="EC" id="4.2.1.130" evidence="2"/>
<evidence type="ECO:0000256" key="3">
    <source>
        <dbReference type="ARBA" id="ARBA00022490"/>
    </source>
</evidence>
<dbReference type="AlphaFoldDB" id="A0AA36GNG3"/>
<reference evidence="6" key="1">
    <citation type="submission" date="2023-07" db="EMBL/GenBank/DDBJ databases">
        <authorList>
            <consortium name="CYATHOMIX"/>
        </authorList>
    </citation>
    <scope>NUCLEOTIDE SEQUENCE</scope>
    <source>
        <strain evidence="6">N/A</strain>
    </source>
</reference>
<dbReference type="GO" id="GO:1903189">
    <property type="term" value="P:glyoxal metabolic process"/>
    <property type="evidence" value="ECO:0007669"/>
    <property type="project" value="UniProtKB-ARBA"/>
</dbReference>
<dbReference type="NCBIfam" id="TIGR01383">
    <property type="entry name" value="not_thiJ"/>
    <property type="match status" value="1"/>
</dbReference>
<gene>
    <name evidence="6" type="ORF">CYNAS_LOCUS7327</name>
</gene>
<dbReference type="InterPro" id="IPR006287">
    <property type="entry name" value="DJ-1"/>
</dbReference>
<evidence type="ECO:0000256" key="4">
    <source>
        <dbReference type="ARBA" id="ARBA00048082"/>
    </source>
</evidence>
<proteinExistence type="predicted"/>
<keyword evidence="3" id="KW-0963">Cytoplasm</keyword>
<dbReference type="Proteomes" id="UP001176961">
    <property type="component" value="Unassembled WGS sequence"/>
</dbReference>
<dbReference type="GO" id="GO:0019172">
    <property type="term" value="F:glyoxalase III activity"/>
    <property type="evidence" value="ECO:0007669"/>
    <property type="project" value="UniProtKB-EC"/>
</dbReference>
<dbReference type="SUPFAM" id="SSF52317">
    <property type="entry name" value="Class I glutamine amidotransferase-like"/>
    <property type="match status" value="1"/>
</dbReference>
<name>A0AA36GNG3_CYLNA</name>
<evidence type="ECO:0000259" key="5">
    <source>
        <dbReference type="Pfam" id="PF01965"/>
    </source>
</evidence>